<dbReference type="STRING" id="642492.Clole_3826"/>
<proteinExistence type="predicted"/>
<dbReference type="HOGENOM" id="CLU_469052_0_0_9"/>
<sequence length="581" mass="65114">MGKRWCYILGTVILSVGMGMTTFAEIPAYLTESEYNDMLYDNYTEDRGIVVENYPELGYLVYKNSQGREITCNYYKDELVVEKQPYYEMEDRIGYIDEMFPNFEYDPRDSSITSIQAGDSIYIRLNKDGIATYISAYNDYLVRYGKVISFQYNTGETAGLQLQDDQGNVYVYDVGLNTPVTKGSTSTALSAIKTGSWVKVLVCQKILGEGIIDETVQEIVIDNDTRYISNIYRGQVTSVDTFKKVLNLKNAQALGKTNWGAYNSLLRIGLDTTNVAAYLIGNRVSLDYVSRNLKNADGYVYVAAENYKGKENAIKLNFQSKLQTTLEPSLVTYASANTVKLLSGETIYIAEDAIVVRDKRLVDGNSIMVGDTLQAVVTGENKLAIGNILSEKTTGSLEVFRGRIKQIKERESFQFETFSLLQDNTWYYHPTPHTFSIDANTKFYTAEGIVEDGIEAFLDYGDKSEVSNVYTVVAIGDKAYMIIDMPYITESVKGQVYKAADGSIQIKDAYYYHKQQKKWVQYSKKNTGATINLQSNTVILKDGKVVPARSLEEGDIISAMVETNLKDSAGAVNGYIIIVEN</sequence>
<accession>F2JIN6</accession>
<evidence type="ECO:0000313" key="2">
    <source>
        <dbReference type="Proteomes" id="UP000008467"/>
    </source>
</evidence>
<name>F2JIN6_CELLD</name>
<dbReference type="eggNOG" id="COG5279">
    <property type="taxonomic scope" value="Bacteria"/>
</dbReference>
<dbReference type="Proteomes" id="UP000008467">
    <property type="component" value="Chromosome"/>
</dbReference>
<dbReference type="RefSeq" id="WP_013658780.1">
    <property type="nucleotide sequence ID" value="NC_015275.1"/>
</dbReference>
<organism evidence="1 2">
    <name type="scientific">Cellulosilyticum lentocellum (strain ATCC 49066 / DSM 5427 / NCIMB 11756 / RHM5)</name>
    <name type="common">Clostridium lentocellum</name>
    <dbReference type="NCBI Taxonomy" id="642492"/>
    <lineage>
        <taxon>Bacteria</taxon>
        <taxon>Bacillati</taxon>
        <taxon>Bacillota</taxon>
        <taxon>Clostridia</taxon>
        <taxon>Lachnospirales</taxon>
        <taxon>Cellulosilyticaceae</taxon>
        <taxon>Cellulosilyticum</taxon>
    </lineage>
</organism>
<dbReference type="EMBL" id="CP002582">
    <property type="protein sequence ID" value="ADZ85506.1"/>
    <property type="molecule type" value="Genomic_DNA"/>
</dbReference>
<dbReference type="AlphaFoldDB" id="F2JIN6"/>
<keyword evidence="2" id="KW-1185">Reference proteome</keyword>
<gene>
    <name evidence="1" type="ordered locus">Clole_3826</name>
</gene>
<protein>
    <submittedName>
        <fullName evidence="1">Uncharacterized protein</fullName>
    </submittedName>
</protein>
<reference evidence="1 2" key="1">
    <citation type="journal article" date="2011" name="J. Bacteriol.">
        <title>Complete genome sequence of the cellulose-degrading bacterium Cellulosilyticum lentocellum.</title>
        <authorList>
            <consortium name="US DOE Joint Genome Institute"/>
            <person name="Miller D.A."/>
            <person name="Suen G."/>
            <person name="Bruce D."/>
            <person name="Copeland A."/>
            <person name="Cheng J.F."/>
            <person name="Detter C."/>
            <person name="Goodwin L.A."/>
            <person name="Han C.S."/>
            <person name="Hauser L.J."/>
            <person name="Land M.L."/>
            <person name="Lapidus A."/>
            <person name="Lucas S."/>
            <person name="Meincke L."/>
            <person name="Pitluck S."/>
            <person name="Tapia R."/>
            <person name="Teshima H."/>
            <person name="Woyke T."/>
            <person name="Fox B.G."/>
            <person name="Angert E.R."/>
            <person name="Currie C.R."/>
        </authorList>
    </citation>
    <scope>NUCLEOTIDE SEQUENCE [LARGE SCALE GENOMIC DNA]</scope>
    <source>
        <strain evidence="2">ATCC 49066 / DSM 5427 / NCIMB 11756 / RHM5</strain>
    </source>
</reference>
<evidence type="ECO:0000313" key="1">
    <source>
        <dbReference type="EMBL" id="ADZ85506.1"/>
    </source>
</evidence>
<dbReference type="KEGG" id="cle:Clole_3826"/>